<protein>
    <submittedName>
        <fullName evidence="1">Uncharacterized protein</fullName>
    </submittedName>
</protein>
<proteinExistence type="predicted"/>
<keyword evidence="2" id="KW-1185">Reference proteome</keyword>
<accession>A0ABT4ZUB4</accession>
<organism evidence="1 2">
    <name type="scientific">Sphaerospermopsis kisseleviana CS-549</name>
    <dbReference type="NCBI Taxonomy" id="3021783"/>
    <lineage>
        <taxon>Bacteria</taxon>
        <taxon>Bacillati</taxon>
        <taxon>Cyanobacteriota</taxon>
        <taxon>Cyanophyceae</taxon>
        <taxon>Nostocales</taxon>
        <taxon>Aphanizomenonaceae</taxon>
        <taxon>Sphaerospermopsis</taxon>
        <taxon>Sphaerospermopsis kisseleviana</taxon>
    </lineage>
</organism>
<dbReference type="RefSeq" id="WP_272110588.1">
    <property type="nucleotide sequence ID" value="NZ_JAQMTI010000184.1"/>
</dbReference>
<reference evidence="1 2" key="1">
    <citation type="submission" date="2023-01" db="EMBL/GenBank/DDBJ databases">
        <title>Genomes from the Australian National Cyanobacteria Reference Collection.</title>
        <authorList>
            <person name="Willis A."/>
            <person name="Lee E.M.F."/>
        </authorList>
    </citation>
    <scope>NUCLEOTIDE SEQUENCE [LARGE SCALE GENOMIC DNA]</scope>
    <source>
        <strain evidence="1 2">CS-549</strain>
    </source>
</reference>
<comment type="caution">
    <text evidence="1">The sequence shown here is derived from an EMBL/GenBank/DDBJ whole genome shotgun (WGS) entry which is preliminary data.</text>
</comment>
<dbReference type="Proteomes" id="UP001211711">
    <property type="component" value="Unassembled WGS sequence"/>
</dbReference>
<dbReference type="EMBL" id="JAQMTI010000184">
    <property type="protein sequence ID" value="MDB9442721.1"/>
    <property type="molecule type" value="Genomic_DNA"/>
</dbReference>
<evidence type="ECO:0000313" key="2">
    <source>
        <dbReference type="Proteomes" id="UP001211711"/>
    </source>
</evidence>
<gene>
    <name evidence="1" type="ORF">PN497_15320</name>
</gene>
<sequence>MAIKFSKLLGIYYQVIGHWVINLPQSPVPSPLHLPLWEILV</sequence>
<name>A0ABT4ZUB4_9CYAN</name>
<evidence type="ECO:0000313" key="1">
    <source>
        <dbReference type="EMBL" id="MDB9442721.1"/>
    </source>
</evidence>